<dbReference type="Proteomes" id="UP001648503">
    <property type="component" value="Unassembled WGS sequence"/>
</dbReference>
<accession>A0ABQ8FMV5</accession>
<keyword evidence="3" id="KW-1185">Reference proteome</keyword>
<evidence type="ECO:0008006" key="4">
    <source>
        <dbReference type="Google" id="ProtNLM"/>
    </source>
</evidence>
<organism evidence="2 3">
    <name type="scientific">Batrachochytrium salamandrivorans</name>
    <dbReference type="NCBI Taxonomy" id="1357716"/>
    <lineage>
        <taxon>Eukaryota</taxon>
        <taxon>Fungi</taxon>
        <taxon>Fungi incertae sedis</taxon>
        <taxon>Chytridiomycota</taxon>
        <taxon>Chytridiomycota incertae sedis</taxon>
        <taxon>Chytridiomycetes</taxon>
        <taxon>Rhizophydiales</taxon>
        <taxon>Rhizophydiales incertae sedis</taxon>
        <taxon>Batrachochytrium</taxon>
    </lineage>
</organism>
<protein>
    <recommendedName>
        <fullName evidence="4">BTB domain-containing protein</fullName>
    </recommendedName>
</protein>
<reference evidence="2 3" key="1">
    <citation type="submission" date="2021-02" db="EMBL/GenBank/DDBJ databases">
        <title>Variation within the Batrachochytrium salamandrivorans European outbreak.</title>
        <authorList>
            <person name="Kelly M."/>
            <person name="Pasmans F."/>
            <person name="Shea T.P."/>
            <person name="Munoz J.F."/>
            <person name="Carranza S."/>
            <person name="Cuomo C.A."/>
            <person name="Martel A."/>
        </authorList>
    </citation>
    <scope>NUCLEOTIDE SEQUENCE [LARGE SCALE GENOMIC DNA]</scope>
    <source>
        <strain evidence="2 3">AMFP18/2</strain>
    </source>
</reference>
<dbReference type="EMBL" id="JAFCIX010000022">
    <property type="protein sequence ID" value="KAH6601004.1"/>
    <property type="molecule type" value="Genomic_DNA"/>
</dbReference>
<proteinExistence type="predicted"/>
<dbReference type="Gene3D" id="3.30.710.10">
    <property type="entry name" value="Potassium Channel Kv1.1, Chain A"/>
    <property type="match status" value="1"/>
</dbReference>
<gene>
    <name evidence="2" type="ORF">BASA50_001899</name>
</gene>
<feature type="region of interest" description="Disordered" evidence="1">
    <location>
        <begin position="1"/>
        <end position="24"/>
    </location>
</feature>
<evidence type="ECO:0000313" key="3">
    <source>
        <dbReference type="Proteomes" id="UP001648503"/>
    </source>
</evidence>
<name>A0ABQ8FMV5_9FUNG</name>
<sequence length="1379" mass="153564">MSTIATASKLKRKRSSSSSSSNSSKMLSVVASDGLAHLASLDLPALAASLRAYPVSTLCSTSQAIRRLLLRRYIPDRISKDLAGSSAAGFSHSSSLIQQQPALPIERLCIEGVRASRAAQRLAALPTSSKSIVAIHSSSHRKQLYIDTEIQRTLETVVQIIYHQAVHHSPSFSSSAASYEDLSPDLLELFVSVVQDDYGLLLSSMARKMLITPPSSQEPIVSTKSRILKSIHAPIRNPTSKGASIGMWCHEMLRRESTKDTSIAKRNVIQLLRILTMWVQAKLIDEKTCKGIVSWSMDRFVKYRPPLTDDSLLLTDSILSVVFQIARLDIGCDLAKLAQTCLDLVVLCSVEISSLSSLAAAVFEKALDIYSILAERNRQLRPLVLHQNTVDMVAHLLKLVQLQIEMVSSEQDQVCHATAKGLFDLARVLCQLLILGGSHSKWNSNASFLAVYDEEEEPVHVTDPTNISSFKSILRILTLAGGSPPEVDITSIPKNQLLLCRPSTIQCLTDASQLISSSAIFYLDACKERGIELQLLPKEFSQALVRLILVISQDAYVLQYKHARQQVLCQKLFRLGAHLATCEAFADGFRLIDSVVIRQFICLMGKILEDAIMNSQGQAEVGAVLHMDQQLASAVMKLVARLLERNPSRTILVDAGLLERLICMPYVKIVLSSPTDWQMQIFMGVMSLISRTAHDSNFRFRMKAGVVGIDSRDGSFGTSLATSLSVLAPPSPNGVVSFMVSLVIGSIYLLCTHRPSLLGHTYRVNLEHAATHAIDFLNENFGRDKSVVTVLCRPNLSEWMSEDILFVNGLSELCTGVDISMINSLLDLLGYIPENSTFDLLNLDIGETVPLKDKEDSKPIEAKTLHSAAYFLDAMLRFSATLGEMLKQKQTVRRLVQTALDAQDLKVQNVVQRITRRLFLGPILVQDMVLSSGYSTIMETLMDGLNDAHRTIHAERLLDGMLGSFSSDIILMDGSPSDQIKHPIQKQHHTCLVQTQTQTALDEALGLAMRIWRYGEQASTTNSSSKLFRDRARTAVCYLGADRLLRLHRSPLLSSEDDYFSENEATTFLWDVFSTVFSDPLSEETGTNIAIDLSKSYRGREASCEIEPENVAVDTSDDEVLLSWVHQRLRKALDFLGWRHLRHAERISDSKMGLPRPHLLIEVLSDEHIWTYKGTADTERPVTIVFADERDSLIRFDGDILENVSPAFSVMMNGPFSEHVSRCVKIQDASREVWVHILEFLLLDVTTSSDVDTVKTENILVKEETRPNPSCMWVSGAATGDMLRKFILVSKMYECASRYMMTRLQHECTAWMSVACLYAARSHNWELAIQLHWWIARHPDMHLYEGSAANTAVILRACNVRALLWSIKNAPQEKPITSI</sequence>
<evidence type="ECO:0000256" key="1">
    <source>
        <dbReference type="SAM" id="MobiDB-lite"/>
    </source>
</evidence>
<dbReference type="InterPro" id="IPR011333">
    <property type="entry name" value="SKP1/BTB/POZ_sf"/>
</dbReference>
<evidence type="ECO:0000313" key="2">
    <source>
        <dbReference type="EMBL" id="KAH6601004.1"/>
    </source>
</evidence>
<comment type="caution">
    <text evidence="2">The sequence shown here is derived from an EMBL/GenBank/DDBJ whole genome shotgun (WGS) entry which is preliminary data.</text>
</comment>